<evidence type="ECO:0000313" key="2">
    <source>
        <dbReference type="Proteomes" id="UP000485058"/>
    </source>
</evidence>
<sequence>MPRAVARLDLRNWQLLTVPGFAGWMEAMLQRSHLPQMDPPLLAKLLHAYSQLKLPVDNPTLALALSTQMVSKLPLFDDDDLATAIQAFRLVRRLARGDMFVTFMAEVGHKLPLFEPKALANLLEALGMLQAAQRLGQCASAMTARELVSAMRGLAVLKAPVSGVVVESCLAALTHIRLTQLSTEDFIDLATALNAFSYHPSHPEAAARFSTWLQAFQHLAARRTYQPSK</sequence>
<name>A0A6A0AD75_HAELA</name>
<organism evidence="1 2">
    <name type="scientific">Haematococcus lacustris</name>
    <name type="common">Green alga</name>
    <name type="synonym">Haematococcus pluvialis</name>
    <dbReference type="NCBI Taxonomy" id="44745"/>
    <lineage>
        <taxon>Eukaryota</taxon>
        <taxon>Viridiplantae</taxon>
        <taxon>Chlorophyta</taxon>
        <taxon>core chlorophytes</taxon>
        <taxon>Chlorophyceae</taxon>
        <taxon>CS clade</taxon>
        <taxon>Chlamydomonadales</taxon>
        <taxon>Haematococcaceae</taxon>
        <taxon>Haematococcus</taxon>
    </lineage>
</organism>
<evidence type="ECO:0000313" key="1">
    <source>
        <dbReference type="EMBL" id="GFH30044.1"/>
    </source>
</evidence>
<dbReference type="EMBL" id="BLLF01004673">
    <property type="protein sequence ID" value="GFH30044.1"/>
    <property type="molecule type" value="Genomic_DNA"/>
</dbReference>
<accession>A0A6A0AD75</accession>
<gene>
    <name evidence="1" type="ORF">HaLaN_28818</name>
</gene>
<dbReference type="Proteomes" id="UP000485058">
    <property type="component" value="Unassembled WGS sequence"/>
</dbReference>
<feature type="non-terminal residue" evidence="1">
    <location>
        <position position="229"/>
    </location>
</feature>
<protein>
    <submittedName>
        <fullName evidence="1">Uncharacterized protein</fullName>
    </submittedName>
</protein>
<reference evidence="1 2" key="1">
    <citation type="submission" date="2020-02" db="EMBL/GenBank/DDBJ databases">
        <title>Draft genome sequence of Haematococcus lacustris strain NIES-144.</title>
        <authorList>
            <person name="Morimoto D."/>
            <person name="Nakagawa S."/>
            <person name="Yoshida T."/>
            <person name="Sawayama S."/>
        </authorList>
    </citation>
    <scope>NUCLEOTIDE SEQUENCE [LARGE SCALE GENOMIC DNA]</scope>
    <source>
        <strain evidence="1 2">NIES-144</strain>
    </source>
</reference>
<comment type="caution">
    <text evidence="1">The sequence shown here is derived from an EMBL/GenBank/DDBJ whole genome shotgun (WGS) entry which is preliminary data.</text>
</comment>
<keyword evidence="2" id="KW-1185">Reference proteome</keyword>
<proteinExistence type="predicted"/>
<dbReference type="AlphaFoldDB" id="A0A6A0AD75"/>